<dbReference type="RefSeq" id="WP_227567813.1">
    <property type="nucleotide sequence ID" value="NZ_CP101988.1"/>
</dbReference>
<keyword evidence="5" id="KW-0328">Glycosyltransferase</keyword>
<evidence type="ECO:0000313" key="5">
    <source>
        <dbReference type="EMBL" id="UUI76069.1"/>
    </source>
</evidence>
<dbReference type="Gene3D" id="3.40.50.2000">
    <property type="entry name" value="Glycogen Phosphorylase B"/>
    <property type="match status" value="2"/>
</dbReference>
<feature type="region of interest" description="Disordered" evidence="3">
    <location>
        <begin position="176"/>
        <end position="200"/>
    </location>
</feature>
<dbReference type="PANTHER" id="PTHR45947:SF3">
    <property type="entry name" value="SULFOQUINOVOSYL TRANSFERASE SQD2"/>
    <property type="match status" value="1"/>
</dbReference>
<feature type="region of interest" description="Disordered" evidence="3">
    <location>
        <begin position="383"/>
        <end position="418"/>
    </location>
</feature>
<evidence type="ECO:0000256" key="3">
    <source>
        <dbReference type="SAM" id="MobiDB-lite"/>
    </source>
</evidence>
<evidence type="ECO:0000313" key="6">
    <source>
        <dbReference type="Proteomes" id="UP001316189"/>
    </source>
</evidence>
<accession>A0ABY5L047</accession>
<dbReference type="InterPro" id="IPR050194">
    <property type="entry name" value="Glycosyltransferase_grp1"/>
</dbReference>
<evidence type="ECO:0000259" key="4">
    <source>
        <dbReference type="Pfam" id="PF00534"/>
    </source>
</evidence>
<dbReference type="Pfam" id="PF00534">
    <property type="entry name" value="Glycos_transf_1"/>
    <property type="match status" value="1"/>
</dbReference>
<proteinExistence type="predicted"/>
<sequence length="738" mass="78175">MRVLRISHSAVVDEWRHRERAIRSHGLRVHLLSARRWDEGGQVVPLEPRPGEDVRGVRTLGRHPNLFVYDPIALWRALGHRWDVVDVHEEPYSLATAEVLALLALRRRRPPVVLYSAQNIAKRFPPPFGWLERRALRRAAAVAVCNTQAGRIARSRGLRGPARLIGLGVDLARFSPAEDPGTGPGASGQDESSGATSAAGRERGDLRVGYVGRLAPHKGVDVLLEAAALDPGVRVEIAGAGPSEPALRLRAAQPDLAGRVRFTGHLAPEGLSSLYRRLDVVAVPSRPTPGWLEQFCRVAVEAMASGCVVVASDTGALPDVLDSAGILVLPGDPAALRAALDRVASDPGLARSLRSRGLARAQAFSWERVGAHYVELYAEITGRGGPARPDGPTPAAAAPEHDVTARDVPTSDAGLPPAGGPLPQVVVVAYGAPDLLARCLRALRGPAGTWAEAEGAHVWGGPPPDLDPHDVDHPSLGLPVLVVDNSGDPQVRAVTEAAGAEYLDPDANLGFAGAVNLALARRPRGADVLLLNPDAAISAAGVRELQRALHGEPGLAAVAPAQHDDSGAPAQVAWPFPSPARVWLQAMGLGRVAQRADFVIGSVLLLNGAALDDVGPFDDDFFLYSEETDWQFRARQAGWRAALVPSVVATHVGGGTSTDPLRREAHFHASQERYLRKHHGRRGWAAARGAVLVGAAARSAVLRGARGEEARRRGALYLRGPLRVEAAMLAGRSTTVGS</sequence>
<evidence type="ECO:0000256" key="1">
    <source>
        <dbReference type="ARBA" id="ARBA00021292"/>
    </source>
</evidence>
<dbReference type="SUPFAM" id="SSF53756">
    <property type="entry name" value="UDP-Glycosyltransferase/glycogen phosphorylase"/>
    <property type="match status" value="1"/>
</dbReference>
<protein>
    <recommendedName>
        <fullName evidence="1">D-inositol 3-phosphate glycosyltransferase</fullName>
    </recommendedName>
</protein>
<dbReference type="Gene3D" id="3.90.550.10">
    <property type="entry name" value="Spore Coat Polysaccharide Biosynthesis Protein SpsA, Chain A"/>
    <property type="match status" value="1"/>
</dbReference>
<keyword evidence="2 5" id="KW-0808">Transferase</keyword>
<keyword evidence="6" id="KW-1185">Reference proteome</keyword>
<dbReference type="GO" id="GO:0016757">
    <property type="term" value="F:glycosyltransferase activity"/>
    <property type="evidence" value="ECO:0007669"/>
    <property type="project" value="UniProtKB-KW"/>
</dbReference>
<dbReference type="EMBL" id="CP101988">
    <property type="protein sequence ID" value="UUI76069.1"/>
    <property type="molecule type" value="Genomic_DNA"/>
</dbReference>
<name>A0ABY5L047_9CELL</name>
<organism evidence="5 6">
    <name type="scientific">Cellulomonas chengniuliangii</name>
    <dbReference type="NCBI Taxonomy" id="2968084"/>
    <lineage>
        <taxon>Bacteria</taxon>
        <taxon>Bacillati</taxon>
        <taxon>Actinomycetota</taxon>
        <taxon>Actinomycetes</taxon>
        <taxon>Micrococcales</taxon>
        <taxon>Cellulomonadaceae</taxon>
        <taxon>Cellulomonas</taxon>
    </lineage>
</organism>
<gene>
    <name evidence="5" type="ORF">NP064_03955</name>
</gene>
<feature type="domain" description="Glycosyl transferase family 1" evidence="4">
    <location>
        <begin position="204"/>
        <end position="357"/>
    </location>
</feature>
<dbReference type="PANTHER" id="PTHR45947">
    <property type="entry name" value="SULFOQUINOVOSYL TRANSFERASE SQD2"/>
    <property type="match status" value="1"/>
</dbReference>
<dbReference type="SUPFAM" id="SSF53448">
    <property type="entry name" value="Nucleotide-diphospho-sugar transferases"/>
    <property type="match status" value="1"/>
</dbReference>
<dbReference type="CDD" id="cd03801">
    <property type="entry name" value="GT4_PimA-like"/>
    <property type="match status" value="1"/>
</dbReference>
<dbReference type="InterPro" id="IPR001296">
    <property type="entry name" value="Glyco_trans_1"/>
</dbReference>
<dbReference type="InterPro" id="IPR029044">
    <property type="entry name" value="Nucleotide-diphossugar_trans"/>
</dbReference>
<evidence type="ECO:0000256" key="2">
    <source>
        <dbReference type="ARBA" id="ARBA00022679"/>
    </source>
</evidence>
<reference evidence="5 6" key="1">
    <citation type="submission" date="2022-07" db="EMBL/GenBank/DDBJ databases">
        <title>Novel species in genus cellulomonas.</title>
        <authorList>
            <person name="Ye L."/>
        </authorList>
    </citation>
    <scope>NUCLEOTIDE SEQUENCE [LARGE SCALE GENOMIC DNA]</scope>
    <source>
        <strain evidence="6">zg-Y338</strain>
    </source>
</reference>
<dbReference type="Proteomes" id="UP001316189">
    <property type="component" value="Chromosome"/>
</dbReference>